<feature type="region of interest" description="Disordered" evidence="1">
    <location>
        <begin position="185"/>
        <end position="232"/>
    </location>
</feature>
<proteinExistence type="predicted"/>
<feature type="transmembrane region" description="Helical" evidence="2">
    <location>
        <begin position="82"/>
        <end position="104"/>
    </location>
</feature>
<feature type="transmembrane region" description="Helical" evidence="2">
    <location>
        <begin position="56"/>
        <end position="76"/>
    </location>
</feature>
<evidence type="ECO:0000256" key="2">
    <source>
        <dbReference type="SAM" id="Phobius"/>
    </source>
</evidence>
<keyword evidence="2" id="KW-0472">Membrane</keyword>
<feature type="compositionally biased region" description="Basic residues" evidence="1">
    <location>
        <begin position="292"/>
        <end position="308"/>
    </location>
</feature>
<keyword evidence="4" id="KW-1185">Reference proteome</keyword>
<sequence>MSVNTTARLAIRRGSGADRLDLPVDGRSPLISGRVDRESLSRGAETIARFLGTGRYLAIQTCVVIVWISLNVALPLLRWDPYPFILLNLAFSTQAAYAAPLILLAQNRQDDRDRAALTEDRAAAIRMREDTEFLAREVAALRLAQSDTATRQYLRGELSNQLESLRGDIETLLRASLVPASPAPLAAPAPQPALATPTLLATPNGSASRTARTNPATSSVFGTSTAASPTAGAASPDVAAATALVAHDDAAGGTGPDGGTGLPAARLPEATPPDGGTTTGHLFLPSRTSSRGGRKVPIRTTRARIRDT</sequence>
<feature type="compositionally biased region" description="Low complexity" evidence="1">
    <location>
        <begin position="222"/>
        <end position="232"/>
    </location>
</feature>
<feature type="compositionally biased region" description="Gly residues" evidence="1">
    <location>
        <begin position="252"/>
        <end position="261"/>
    </location>
</feature>
<feature type="compositionally biased region" description="Low complexity" evidence="1">
    <location>
        <begin position="192"/>
        <end position="203"/>
    </location>
</feature>
<dbReference type="Pfam" id="PF06210">
    <property type="entry name" value="DUF1003"/>
    <property type="match status" value="1"/>
</dbReference>
<dbReference type="PANTHER" id="PTHR41386">
    <property type="entry name" value="INTEGRAL MEMBRANE PROTEIN-RELATED"/>
    <property type="match status" value="1"/>
</dbReference>
<evidence type="ECO:0000256" key="1">
    <source>
        <dbReference type="SAM" id="MobiDB-lite"/>
    </source>
</evidence>
<protein>
    <recommendedName>
        <fullName evidence="5">DUF1003 domain-containing protein</fullName>
    </recommendedName>
</protein>
<evidence type="ECO:0000313" key="3">
    <source>
        <dbReference type="EMBL" id="CUU54394.1"/>
    </source>
</evidence>
<keyword evidence="2" id="KW-0812">Transmembrane</keyword>
<accession>A0A0S4QIP5</accession>
<gene>
    <name evidence="3" type="ORF">Ga0074812_102404</name>
</gene>
<dbReference type="AlphaFoldDB" id="A0A0S4QIP5"/>
<keyword evidence="2" id="KW-1133">Transmembrane helix</keyword>
<evidence type="ECO:0000313" key="4">
    <source>
        <dbReference type="Proteomes" id="UP000198802"/>
    </source>
</evidence>
<evidence type="ECO:0008006" key="5">
    <source>
        <dbReference type="Google" id="ProtNLM"/>
    </source>
</evidence>
<reference evidence="4" key="1">
    <citation type="submission" date="2015-11" db="EMBL/GenBank/DDBJ databases">
        <authorList>
            <person name="Varghese N."/>
        </authorList>
    </citation>
    <scope>NUCLEOTIDE SEQUENCE [LARGE SCALE GENOMIC DNA]</scope>
    <source>
        <strain evidence="4">DSM 45899</strain>
    </source>
</reference>
<feature type="compositionally biased region" description="Polar residues" evidence="1">
    <location>
        <begin position="204"/>
        <end position="221"/>
    </location>
</feature>
<name>A0A0S4QIP5_9ACTN</name>
<dbReference type="PANTHER" id="PTHR41386:SF1">
    <property type="entry name" value="MEMBRANE PROTEIN"/>
    <property type="match status" value="1"/>
</dbReference>
<feature type="region of interest" description="Disordered" evidence="1">
    <location>
        <begin position="249"/>
        <end position="308"/>
    </location>
</feature>
<organism evidence="3 4">
    <name type="scientific">Parafrankia irregularis</name>
    <dbReference type="NCBI Taxonomy" id="795642"/>
    <lineage>
        <taxon>Bacteria</taxon>
        <taxon>Bacillati</taxon>
        <taxon>Actinomycetota</taxon>
        <taxon>Actinomycetes</taxon>
        <taxon>Frankiales</taxon>
        <taxon>Frankiaceae</taxon>
        <taxon>Parafrankia</taxon>
    </lineage>
</organism>
<dbReference type="EMBL" id="FAOZ01000002">
    <property type="protein sequence ID" value="CUU54394.1"/>
    <property type="molecule type" value="Genomic_DNA"/>
</dbReference>
<dbReference type="Proteomes" id="UP000198802">
    <property type="component" value="Unassembled WGS sequence"/>
</dbReference>
<dbReference type="RefSeq" id="WP_091271765.1">
    <property type="nucleotide sequence ID" value="NZ_FAOZ01000002.1"/>
</dbReference>
<dbReference type="InterPro" id="IPR010406">
    <property type="entry name" value="DUF1003"/>
</dbReference>